<dbReference type="RefSeq" id="WP_025087423.1">
    <property type="nucleotide sequence ID" value="NZ_AZFT01000053.1"/>
</dbReference>
<evidence type="ECO:0000313" key="2">
    <source>
        <dbReference type="EMBL" id="KRL83905.1"/>
    </source>
</evidence>
<dbReference type="AlphaFoldDB" id="A0A0R1TR18"/>
<sequence>MVKLYTDAATKKDNSATGILLVTATQQFQLKQKITASNNHQAEFKAAILGFEYLLEHFPETENVFFYSDSKIVIDSLTKKYSKSFAKELAQLLELQQNFPLVINQWIADSQNKGAHTLALQALND</sequence>
<keyword evidence="3" id="KW-1185">Reference proteome</keyword>
<dbReference type="InterPro" id="IPR012337">
    <property type="entry name" value="RNaseH-like_sf"/>
</dbReference>
<reference evidence="2 3" key="1">
    <citation type="journal article" date="2015" name="Genome Announc.">
        <title>Expanding the biotechnology potential of lactobacilli through comparative genomics of 213 strains and associated genera.</title>
        <authorList>
            <person name="Sun Z."/>
            <person name="Harris H.M."/>
            <person name="McCann A."/>
            <person name="Guo C."/>
            <person name="Argimon S."/>
            <person name="Zhang W."/>
            <person name="Yang X."/>
            <person name="Jeffery I.B."/>
            <person name="Cooney J.C."/>
            <person name="Kagawa T.F."/>
            <person name="Liu W."/>
            <person name="Song Y."/>
            <person name="Salvetti E."/>
            <person name="Wrobel A."/>
            <person name="Rasinkangas P."/>
            <person name="Parkhill J."/>
            <person name="Rea M.C."/>
            <person name="O'Sullivan O."/>
            <person name="Ritari J."/>
            <person name="Douillard F.P."/>
            <person name="Paul Ross R."/>
            <person name="Yang R."/>
            <person name="Briner A.E."/>
            <person name="Felis G.E."/>
            <person name="de Vos W.M."/>
            <person name="Barrangou R."/>
            <person name="Klaenhammer T.R."/>
            <person name="Caufield P.W."/>
            <person name="Cui Y."/>
            <person name="Zhang H."/>
            <person name="O'Toole P.W."/>
        </authorList>
    </citation>
    <scope>NUCLEOTIDE SEQUENCE [LARGE SCALE GENOMIC DNA]</scope>
    <source>
        <strain evidence="2 3">DSM 16634</strain>
    </source>
</reference>
<dbReference type="InterPro" id="IPR002156">
    <property type="entry name" value="RNaseH_domain"/>
</dbReference>
<name>A0A0R1TR18_9LACO</name>
<dbReference type="eggNOG" id="COG0328">
    <property type="taxonomic scope" value="Bacteria"/>
</dbReference>
<evidence type="ECO:0000313" key="3">
    <source>
        <dbReference type="Proteomes" id="UP000051324"/>
    </source>
</evidence>
<dbReference type="EMBL" id="AZFT01000053">
    <property type="protein sequence ID" value="KRL83905.1"/>
    <property type="molecule type" value="Genomic_DNA"/>
</dbReference>
<dbReference type="CDD" id="cd09279">
    <property type="entry name" value="RNase_HI_like"/>
    <property type="match status" value="1"/>
</dbReference>
<dbReference type="PROSITE" id="PS50879">
    <property type="entry name" value="RNASE_H_1"/>
    <property type="match status" value="1"/>
</dbReference>
<comment type="caution">
    <text evidence="2">The sequence shown here is derived from an EMBL/GenBank/DDBJ whole genome shotgun (WGS) entry which is preliminary data.</text>
</comment>
<dbReference type="Proteomes" id="UP000051324">
    <property type="component" value="Unassembled WGS sequence"/>
</dbReference>
<accession>A0A0R1TR18</accession>
<feature type="domain" description="RNase H type-1" evidence="1">
    <location>
        <begin position="1"/>
        <end position="124"/>
    </location>
</feature>
<organism evidence="2 3">
    <name type="scientific">Ligilactobacillus apodemi DSM 16634 = JCM 16172</name>
    <dbReference type="NCBI Taxonomy" id="1423724"/>
    <lineage>
        <taxon>Bacteria</taxon>
        <taxon>Bacillati</taxon>
        <taxon>Bacillota</taxon>
        <taxon>Bacilli</taxon>
        <taxon>Lactobacillales</taxon>
        <taxon>Lactobacillaceae</taxon>
        <taxon>Ligilactobacillus</taxon>
    </lineage>
</organism>
<dbReference type="InterPro" id="IPR036397">
    <property type="entry name" value="RNaseH_sf"/>
</dbReference>
<dbReference type="OrthoDB" id="7845843at2"/>
<gene>
    <name evidence="2" type="ORF">FC32_GL001173</name>
</gene>
<protein>
    <submittedName>
        <fullName evidence="2">Ribonuclease HI cell wall enzyme EBSB</fullName>
    </submittedName>
</protein>
<proteinExistence type="predicted"/>
<dbReference type="GO" id="GO:0004523">
    <property type="term" value="F:RNA-DNA hybrid ribonuclease activity"/>
    <property type="evidence" value="ECO:0007669"/>
    <property type="project" value="InterPro"/>
</dbReference>
<dbReference type="GO" id="GO:0003676">
    <property type="term" value="F:nucleic acid binding"/>
    <property type="evidence" value="ECO:0007669"/>
    <property type="project" value="InterPro"/>
</dbReference>
<dbReference type="Pfam" id="PF13456">
    <property type="entry name" value="RVT_3"/>
    <property type="match status" value="1"/>
</dbReference>
<dbReference type="SUPFAM" id="SSF53098">
    <property type="entry name" value="Ribonuclease H-like"/>
    <property type="match status" value="1"/>
</dbReference>
<evidence type="ECO:0000259" key="1">
    <source>
        <dbReference type="PROSITE" id="PS50879"/>
    </source>
</evidence>
<dbReference type="Gene3D" id="3.30.420.10">
    <property type="entry name" value="Ribonuclease H-like superfamily/Ribonuclease H"/>
    <property type="match status" value="1"/>
</dbReference>
<dbReference type="PATRIC" id="fig|1423724.4.peg.1222"/>
<dbReference type="STRING" id="1423724.FC32_GL001173"/>